<sequence>MTVKKSTVVKDKATDKGSDVLVGKEKAADITKEKDKKLKLKFKVTEPVKTTPMSLEKKYAKVLSEASVLEAGSGGNSNEKEIETDEENESKLSKKGKKEKVLTPDEIRHQDYVKKLPILQARTAPTALHTAIHGVKNVDIQKFLVEIGFNSFIKFDISKIPARLGRYVVENFDAETCRLKLEHERFIEATVTKVHELLGILIGDQYLLSLETRLVGDDFENVWLGQFEGKSAKQIRVNDIANKLIESKEVDFLFKVNFLTLFTNTMGMVAGLQGEINFDVVKHNKYTGPYTLLARHEMELKEEYIGMSELYDESELPETEGFVAGCSSNTSYKKELLNNLEEKLAVISNERAC</sequence>
<dbReference type="Proteomes" id="UP000245207">
    <property type="component" value="Unassembled WGS sequence"/>
</dbReference>
<accession>A0A2U1MMP3</accession>
<comment type="caution">
    <text evidence="2">The sequence shown here is derived from an EMBL/GenBank/DDBJ whole genome shotgun (WGS) entry which is preliminary data.</text>
</comment>
<evidence type="ECO:0000256" key="1">
    <source>
        <dbReference type="SAM" id="MobiDB-lite"/>
    </source>
</evidence>
<feature type="region of interest" description="Disordered" evidence="1">
    <location>
        <begin position="70"/>
        <end position="100"/>
    </location>
</feature>
<reference evidence="2 3" key="1">
    <citation type="journal article" date="2018" name="Mol. Plant">
        <title>The genome of Artemisia annua provides insight into the evolution of Asteraceae family and artemisinin biosynthesis.</title>
        <authorList>
            <person name="Shen Q."/>
            <person name="Zhang L."/>
            <person name="Liao Z."/>
            <person name="Wang S."/>
            <person name="Yan T."/>
            <person name="Shi P."/>
            <person name="Liu M."/>
            <person name="Fu X."/>
            <person name="Pan Q."/>
            <person name="Wang Y."/>
            <person name="Lv Z."/>
            <person name="Lu X."/>
            <person name="Zhang F."/>
            <person name="Jiang W."/>
            <person name="Ma Y."/>
            <person name="Chen M."/>
            <person name="Hao X."/>
            <person name="Li L."/>
            <person name="Tang Y."/>
            <person name="Lv G."/>
            <person name="Zhou Y."/>
            <person name="Sun X."/>
            <person name="Brodelius P.E."/>
            <person name="Rose J.K.C."/>
            <person name="Tang K."/>
        </authorList>
    </citation>
    <scope>NUCLEOTIDE SEQUENCE [LARGE SCALE GENOMIC DNA]</scope>
    <source>
        <strain evidence="3">cv. Huhao1</strain>
        <tissue evidence="2">Leaf</tissue>
    </source>
</reference>
<evidence type="ECO:0000313" key="2">
    <source>
        <dbReference type="EMBL" id="PWA62535.1"/>
    </source>
</evidence>
<evidence type="ECO:0000313" key="3">
    <source>
        <dbReference type="Proteomes" id="UP000245207"/>
    </source>
</evidence>
<organism evidence="2 3">
    <name type="scientific">Artemisia annua</name>
    <name type="common">Sweet wormwood</name>
    <dbReference type="NCBI Taxonomy" id="35608"/>
    <lineage>
        <taxon>Eukaryota</taxon>
        <taxon>Viridiplantae</taxon>
        <taxon>Streptophyta</taxon>
        <taxon>Embryophyta</taxon>
        <taxon>Tracheophyta</taxon>
        <taxon>Spermatophyta</taxon>
        <taxon>Magnoliopsida</taxon>
        <taxon>eudicotyledons</taxon>
        <taxon>Gunneridae</taxon>
        <taxon>Pentapetalae</taxon>
        <taxon>asterids</taxon>
        <taxon>campanulids</taxon>
        <taxon>Asterales</taxon>
        <taxon>Asteraceae</taxon>
        <taxon>Asteroideae</taxon>
        <taxon>Anthemideae</taxon>
        <taxon>Artemisiinae</taxon>
        <taxon>Artemisia</taxon>
    </lineage>
</organism>
<keyword evidence="3" id="KW-1185">Reference proteome</keyword>
<dbReference type="AlphaFoldDB" id="A0A2U1MMP3"/>
<protein>
    <recommendedName>
        <fullName evidence="4">Ulp1 protease family, C-terminal catalytic domain-containing protein</fullName>
    </recommendedName>
</protein>
<dbReference type="OrthoDB" id="1305300at2759"/>
<evidence type="ECO:0008006" key="4">
    <source>
        <dbReference type="Google" id="ProtNLM"/>
    </source>
</evidence>
<name>A0A2U1MMP3_ARTAN</name>
<dbReference type="EMBL" id="PKPP01004847">
    <property type="protein sequence ID" value="PWA62535.1"/>
    <property type="molecule type" value="Genomic_DNA"/>
</dbReference>
<proteinExistence type="predicted"/>
<gene>
    <name evidence="2" type="ORF">CTI12_AA363040</name>
</gene>